<evidence type="ECO:0000256" key="5">
    <source>
        <dbReference type="ARBA" id="ARBA00022618"/>
    </source>
</evidence>
<dbReference type="Pfam" id="PF05164">
    <property type="entry name" value="ZapA"/>
    <property type="match status" value="1"/>
</dbReference>
<dbReference type="EMBL" id="AONC01000012">
    <property type="protein sequence ID" value="EXJ16403.1"/>
    <property type="molecule type" value="Genomic_DNA"/>
</dbReference>
<dbReference type="GO" id="GO:0005829">
    <property type="term" value="C:cytosol"/>
    <property type="evidence" value="ECO:0007669"/>
    <property type="project" value="TreeGrafter"/>
</dbReference>
<dbReference type="GO" id="GO:0030428">
    <property type="term" value="C:cell septum"/>
    <property type="evidence" value="ECO:0007669"/>
    <property type="project" value="TreeGrafter"/>
</dbReference>
<comment type="subcellular location">
    <subcellularLocation>
        <location evidence="1">Cytoplasm</location>
    </subcellularLocation>
</comment>
<dbReference type="eggNOG" id="COG3027">
    <property type="taxonomic scope" value="Bacteria"/>
</dbReference>
<dbReference type="InterPro" id="IPR036192">
    <property type="entry name" value="Cell_div_ZapA-like_sf"/>
</dbReference>
<dbReference type="Proteomes" id="UP000019460">
    <property type="component" value="Unassembled WGS sequence"/>
</dbReference>
<dbReference type="PANTHER" id="PTHR34981:SF1">
    <property type="entry name" value="CELL DIVISION PROTEIN ZAPA"/>
    <property type="match status" value="1"/>
</dbReference>
<name>W9V9Y5_9GAMM</name>
<gene>
    <name evidence="13" type="ORF">D779_0337</name>
</gene>
<feature type="region of interest" description="Disordered" evidence="12">
    <location>
        <begin position="92"/>
        <end position="132"/>
    </location>
</feature>
<evidence type="ECO:0000256" key="6">
    <source>
        <dbReference type="ARBA" id="ARBA00023054"/>
    </source>
</evidence>
<evidence type="ECO:0000256" key="8">
    <source>
        <dbReference type="ARBA" id="ARBA00023306"/>
    </source>
</evidence>
<dbReference type="SUPFAM" id="SSF102829">
    <property type="entry name" value="Cell division protein ZapA-like"/>
    <property type="match status" value="1"/>
</dbReference>
<dbReference type="GO" id="GO:0000917">
    <property type="term" value="P:division septum assembly"/>
    <property type="evidence" value="ECO:0007669"/>
    <property type="project" value="UniProtKB-KW"/>
</dbReference>
<evidence type="ECO:0000313" key="14">
    <source>
        <dbReference type="Proteomes" id="UP000019460"/>
    </source>
</evidence>
<evidence type="ECO:0000256" key="11">
    <source>
        <dbReference type="ARBA" id="ARBA00033158"/>
    </source>
</evidence>
<accession>W9V9Y5</accession>
<comment type="subunit">
    <text evidence="10">Homodimer. Interacts with FtsZ.</text>
</comment>
<reference evidence="13 14" key="1">
    <citation type="submission" date="2012-11" db="EMBL/GenBank/DDBJ databases">
        <title>Genome assembly of Thiorhodococcus sp. AK35.</title>
        <authorList>
            <person name="Nupur N."/>
            <person name="Khatri I."/>
            <person name="Subramanian S."/>
            <person name="Pinnaka A."/>
        </authorList>
    </citation>
    <scope>NUCLEOTIDE SEQUENCE [LARGE SCALE GENOMIC DNA]</scope>
    <source>
        <strain evidence="13 14">AK35</strain>
    </source>
</reference>
<keyword evidence="5" id="KW-0132">Cell division</keyword>
<dbReference type="PANTHER" id="PTHR34981">
    <property type="entry name" value="CELL DIVISION PROTEIN ZAPA"/>
    <property type="match status" value="1"/>
</dbReference>
<comment type="function">
    <text evidence="9">Activator of cell division through the inhibition of FtsZ GTPase activity, therefore promoting FtsZ assembly into bundles of protofilaments necessary for the formation of the division Z ring. It is recruited early at mid-cell but it is not essential for cell division.</text>
</comment>
<evidence type="ECO:0000256" key="1">
    <source>
        <dbReference type="ARBA" id="ARBA00004496"/>
    </source>
</evidence>
<keyword evidence="14" id="KW-1185">Reference proteome</keyword>
<proteinExistence type="inferred from homology"/>
<evidence type="ECO:0000256" key="12">
    <source>
        <dbReference type="SAM" id="MobiDB-lite"/>
    </source>
</evidence>
<keyword evidence="6" id="KW-0175">Coiled coil</keyword>
<evidence type="ECO:0000256" key="4">
    <source>
        <dbReference type="ARBA" id="ARBA00022490"/>
    </source>
</evidence>
<dbReference type="GO" id="GO:0043093">
    <property type="term" value="P:FtsZ-dependent cytokinesis"/>
    <property type="evidence" value="ECO:0007669"/>
    <property type="project" value="TreeGrafter"/>
</dbReference>
<dbReference type="InterPro" id="IPR042233">
    <property type="entry name" value="Cell_div_ZapA_N"/>
</dbReference>
<dbReference type="AlphaFoldDB" id="W9V9Y5"/>
<sequence length="132" mass="14861">MIEEPLQVSIKILEKEYRIACEYHEQDDLRASARLLDHRMREIRQSGRVIGTDRIAVMAALNIAHDLIQLQRSRSGYGDDTGRRLRQLQEQVAAAMAGDPPAAEHPAFEAADPDHESQPHSEPPLDASDERV</sequence>
<dbReference type="InterPro" id="IPR007838">
    <property type="entry name" value="Cell_div_ZapA-like"/>
</dbReference>
<feature type="compositionally biased region" description="Low complexity" evidence="12">
    <location>
        <begin position="93"/>
        <end position="110"/>
    </location>
</feature>
<evidence type="ECO:0000313" key="13">
    <source>
        <dbReference type="EMBL" id="EXJ16403.1"/>
    </source>
</evidence>
<comment type="similarity">
    <text evidence="2">Belongs to the ZapA family. Type 1 subfamily.</text>
</comment>
<comment type="caution">
    <text evidence="13">The sequence shown here is derived from an EMBL/GenBank/DDBJ whole genome shotgun (WGS) entry which is preliminary data.</text>
</comment>
<evidence type="ECO:0000256" key="3">
    <source>
        <dbReference type="ARBA" id="ARBA00015195"/>
    </source>
</evidence>
<evidence type="ECO:0000256" key="9">
    <source>
        <dbReference type="ARBA" id="ARBA00024910"/>
    </source>
</evidence>
<dbReference type="Gene3D" id="1.20.5.50">
    <property type="match status" value="1"/>
</dbReference>
<dbReference type="GO" id="GO:0000921">
    <property type="term" value="P:septin ring assembly"/>
    <property type="evidence" value="ECO:0007669"/>
    <property type="project" value="TreeGrafter"/>
</dbReference>
<organism evidence="13 14">
    <name type="scientific">Imhoffiella purpurea</name>
    <dbReference type="NCBI Taxonomy" id="1249627"/>
    <lineage>
        <taxon>Bacteria</taxon>
        <taxon>Pseudomonadati</taxon>
        <taxon>Pseudomonadota</taxon>
        <taxon>Gammaproteobacteria</taxon>
        <taxon>Chromatiales</taxon>
        <taxon>Chromatiaceae</taxon>
        <taxon>Imhoffiella</taxon>
    </lineage>
</organism>
<dbReference type="STRING" id="1249627.D779_0337"/>
<evidence type="ECO:0000256" key="7">
    <source>
        <dbReference type="ARBA" id="ARBA00023210"/>
    </source>
</evidence>
<evidence type="ECO:0000256" key="10">
    <source>
        <dbReference type="ARBA" id="ARBA00026068"/>
    </source>
</evidence>
<dbReference type="GO" id="GO:0032153">
    <property type="term" value="C:cell division site"/>
    <property type="evidence" value="ECO:0007669"/>
    <property type="project" value="TreeGrafter"/>
</dbReference>
<evidence type="ECO:0000256" key="2">
    <source>
        <dbReference type="ARBA" id="ARBA00010074"/>
    </source>
</evidence>
<keyword evidence="4" id="KW-0963">Cytoplasm</keyword>
<dbReference type="Gene3D" id="3.30.160.880">
    <property type="entry name" value="Cell division protein ZapA protomer, N-terminal domain"/>
    <property type="match status" value="1"/>
</dbReference>
<protein>
    <recommendedName>
        <fullName evidence="3">Cell division protein ZapA</fullName>
    </recommendedName>
    <alternativeName>
        <fullName evidence="11">Z ring-associated protein ZapA</fullName>
    </alternativeName>
</protein>
<keyword evidence="7" id="KW-0717">Septation</keyword>
<keyword evidence="8" id="KW-0131">Cell cycle</keyword>
<dbReference type="OrthoDB" id="5772359at2"/>